<dbReference type="EMBL" id="VIEB01000342">
    <property type="protein sequence ID" value="TQD94437.1"/>
    <property type="molecule type" value="Genomic_DNA"/>
</dbReference>
<gene>
    <name evidence="2" type="ORF">C1H46_019927</name>
</gene>
<organism evidence="2 3">
    <name type="scientific">Malus baccata</name>
    <name type="common">Siberian crab apple</name>
    <name type="synonym">Pyrus baccata</name>
    <dbReference type="NCBI Taxonomy" id="106549"/>
    <lineage>
        <taxon>Eukaryota</taxon>
        <taxon>Viridiplantae</taxon>
        <taxon>Streptophyta</taxon>
        <taxon>Embryophyta</taxon>
        <taxon>Tracheophyta</taxon>
        <taxon>Spermatophyta</taxon>
        <taxon>Magnoliopsida</taxon>
        <taxon>eudicotyledons</taxon>
        <taxon>Gunneridae</taxon>
        <taxon>Pentapetalae</taxon>
        <taxon>rosids</taxon>
        <taxon>fabids</taxon>
        <taxon>Rosales</taxon>
        <taxon>Rosaceae</taxon>
        <taxon>Amygdaloideae</taxon>
        <taxon>Maleae</taxon>
        <taxon>Malus</taxon>
    </lineage>
</organism>
<dbReference type="InterPro" id="IPR013187">
    <property type="entry name" value="F-box-assoc_dom_typ3"/>
</dbReference>
<keyword evidence="3" id="KW-1185">Reference proteome</keyword>
<dbReference type="InterPro" id="IPR050796">
    <property type="entry name" value="SCF_F-box_component"/>
</dbReference>
<evidence type="ECO:0000313" key="3">
    <source>
        <dbReference type="Proteomes" id="UP000315295"/>
    </source>
</evidence>
<comment type="caution">
    <text evidence="2">The sequence shown here is derived from an EMBL/GenBank/DDBJ whole genome shotgun (WGS) entry which is preliminary data.</text>
</comment>
<dbReference type="PANTHER" id="PTHR31672">
    <property type="entry name" value="BNACNNG10540D PROTEIN"/>
    <property type="match status" value="1"/>
</dbReference>
<dbReference type="Proteomes" id="UP000315295">
    <property type="component" value="Unassembled WGS sequence"/>
</dbReference>
<dbReference type="Pfam" id="PF08268">
    <property type="entry name" value="FBA_3"/>
    <property type="match status" value="1"/>
</dbReference>
<dbReference type="AlphaFoldDB" id="A0A540M6R1"/>
<reference evidence="2 3" key="1">
    <citation type="journal article" date="2019" name="G3 (Bethesda)">
        <title>Sequencing of a Wild Apple (Malus baccata) Genome Unravels the Differences Between Cultivated and Wild Apple Species Regarding Disease Resistance and Cold Tolerance.</title>
        <authorList>
            <person name="Chen X."/>
        </authorList>
    </citation>
    <scope>NUCLEOTIDE SEQUENCE [LARGE SCALE GENOMIC DNA]</scope>
    <source>
        <strain evidence="3">cv. Shandingzi</strain>
        <tissue evidence="2">Leaves</tissue>
    </source>
</reference>
<sequence>MLPSLFRSPIRNLTKRTSICKAWRLSPLFLVHRVSGQASSTLLHKAIVDDVTNEVYSLHYDNRTFDEYSKNPAIRKLLKLPVPGFTYRTHGGYDASIGFSFDDVTNDYKVVSIVTLLDDDEKLTVAEVYSLATGSWTSLGSLAQCQLRGVASRAFVNGALRWPALHWGFDGAEYVILTFDVGSQLFG</sequence>
<proteinExistence type="predicted"/>
<accession>A0A540M6R1</accession>
<name>A0A540M6R1_MALBA</name>
<feature type="domain" description="F-box associated beta-propeller type 3" evidence="1">
    <location>
        <begin position="63"/>
        <end position="186"/>
    </location>
</feature>
<protein>
    <recommendedName>
        <fullName evidence="1">F-box associated beta-propeller type 3 domain-containing protein</fullName>
    </recommendedName>
</protein>
<evidence type="ECO:0000259" key="1">
    <source>
        <dbReference type="Pfam" id="PF08268"/>
    </source>
</evidence>
<evidence type="ECO:0000313" key="2">
    <source>
        <dbReference type="EMBL" id="TQD94437.1"/>
    </source>
</evidence>
<dbReference type="PANTHER" id="PTHR31672:SF13">
    <property type="entry name" value="F-BOX PROTEIN CPR30-LIKE"/>
    <property type="match status" value="1"/>
</dbReference>